<sequence>MDSQVSTAGKEKREPMFQQSEKAVLIDLVTKYYSVVECKKTDAGSSKIKTEQWKRTAQEFNASSLIMEREWQSLKTLWENLKKAARRNLTEQKQNAWPTGGGPAKMIKDDPQLDRVLALILPTVEGLVNVYDNDHTDAIVGVSVSQQEAVCDADTGPENTQSLTQVNFVHTLNRDWTSYSTSMLRNPKCKVLCQNNLSTADIEFVEEGGNSALQESSLVDATMKEKDVLMPQINSTRTPCSTRHLSSRRRPTIKQSEAEALAGARLKTLNCTNEQVAQQHAVMMRILDLQEQ</sequence>
<name>A0A6J2YXW0_SITOR</name>
<dbReference type="RefSeq" id="XP_030768021.1">
    <property type="nucleotide sequence ID" value="XM_030912161.1"/>
</dbReference>
<keyword evidence="4" id="KW-0804">Transcription</keyword>
<evidence type="ECO:0000259" key="6">
    <source>
        <dbReference type="Pfam" id="PF13873"/>
    </source>
</evidence>
<organism evidence="7 8">
    <name type="scientific">Sitophilus oryzae</name>
    <name type="common">Rice weevil</name>
    <name type="synonym">Curculio oryzae</name>
    <dbReference type="NCBI Taxonomy" id="7048"/>
    <lineage>
        <taxon>Eukaryota</taxon>
        <taxon>Metazoa</taxon>
        <taxon>Ecdysozoa</taxon>
        <taxon>Arthropoda</taxon>
        <taxon>Hexapoda</taxon>
        <taxon>Insecta</taxon>
        <taxon>Pterygota</taxon>
        <taxon>Neoptera</taxon>
        <taxon>Endopterygota</taxon>
        <taxon>Coleoptera</taxon>
        <taxon>Polyphaga</taxon>
        <taxon>Cucujiformia</taxon>
        <taxon>Curculionidae</taxon>
        <taxon>Dryophthorinae</taxon>
        <taxon>Sitophilus</taxon>
    </lineage>
</organism>
<reference evidence="8 9" key="1">
    <citation type="submission" date="2025-04" db="UniProtKB">
        <authorList>
            <consortium name="RefSeq"/>
        </authorList>
    </citation>
    <scope>IDENTIFICATION</scope>
    <source>
        <tissue evidence="8 9">Gonads</tissue>
    </source>
</reference>
<evidence type="ECO:0000256" key="5">
    <source>
        <dbReference type="ARBA" id="ARBA00025466"/>
    </source>
</evidence>
<evidence type="ECO:0000256" key="2">
    <source>
        <dbReference type="ARBA" id="ARBA00016807"/>
    </source>
</evidence>
<dbReference type="Proteomes" id="UP000504635">
    <property type="component" value="Unplaced"/>
</dbReference>
<feature type="domain" description="Myb/SANT-like DNA-binding" evidence="6">
    <location>
        <begin position="13"/>
        <end position="90"/>
    </location>
</feature>
<comment type="subunit">
    <text evidence="1">Self-associates forming complexes of several hundred monomers.</text>
</comment>
<dbReference type="OrthoDB" id="6769707at2759"/>
<evidence type="ECO:0000256" key="3">
    <source>
        <dbReference type="ARBA" id="ARBA00023015"/>
    </source>
</evidence>
<evidence type="ECO:0000313" key="8">
    <source>
        <dbReference type="RefSeq" id="XP_030768021.1"/>
    </source>
</evidence>
<evidence type="ECO:0000256" key="1">
    <source>
        <dbReference type="ARBA" id="ARBA00011764"/>
    </source>
</evidence>
<dbReference type="GeneID" id="115891637"/>
<dbReference type="PANTHER" id="PTHR21411">
    <property type="entry name" value="APONTIC"/>
    <property type="match status" value="1"/>
</dbReference>
<dbReference type="AlphaFoldDB" id="A0A6J2YXW0"/>
<comment type="function">
    <text evidence="5">Involved in transvection phenomena (= synapsis-dependent gene expression), where the synaptic pairing of chromosomes carrying genes with which zeste interacts influences the expression of these genes. Zeste binds to DNA and stimulates transcription from a nearby promoter.</text>
</comment>
<keyword evidence="7" id="KW-1185">Reference proteome</keyword>
<gene>
    <name evidence="8 9" type="primary">LOC115891637</name>
</gene>
<evidence type="ECO:0000313" key="9">
    <source>
        <dbReference type="RefSeq" id="XP_030768022.1"/>
    </source>
</evidence>
<keyword evidence="3" id="KW-0805">Transcription regulation</keyword>
<proteinExistence type="predicted"/>
<accession>A0A6J2YXW0</accession>
<dbReference type="RefSeq" id="XP_030768022.1">
    <property type="nucleotide sequence ID" value="XM_030912162.1"/>
</dbReference>
<dbReference type="Pfam" id="PF13873">
    <property type="entry name" value="Myb_DNA-bind_5"/>
    <property type="match status" value="1"/>
</dbReference>
<protein>
    <recommendedName>
        <fullName evidence="2">Regulatory protein zeste</fullName>
    </recommendedName>
</protein>
<dbReference type="KEGG" id="soy:115891637"/>
<dbReference type="PANTHER" id="PTHR21411:SF0">
    <property type="entry name" value="REGULATORY PROTEIN ZESTE"/>
    <property type="match status" value="1"/>
</dbReference>
<evidence type="ECO:0000313" key="7">
    <source>
        <dbReference type="Proteomes" id="UP000504635"/>
    </source>
</evidence>
<evidence type="ECO:0000256" key="4">
    <source>
        <dbReference type="ARBA" id="ARBA00023163"/>
    </source>
</evidence>
<dbReference type="InterPro" id="IPR028002">
    <property type="entry name" value="Myb_DNA-bind_5"/>
</dbReference>